<proteinExistence type="inferred from homology"/>
<evidence type="ECO:0000256" key="2">
    <source>
        <dbReference type="ARBA" id="ARBA00023015"/>
    </source>
</evidence>
<dbReference type="RefSeq" id="WP_065689038.1">
    <property type="nucleotide sequence ID" value="NZ_LXKT01000029.1"/>
</dbReference>
<keyword evidence="4" id="KW-0804">Transcription</keyword>
<dbReference type="InterPro" id="IPR058163">
    <property type="entry name" value="LysR-type_TF_proteobact-type"/>
</dbReference>
<evidence type="ECO:0000256" key="1">
    <source>
        <dbReference type="ARBA" id="ARBA00009437"/>
    </source>
</evidence>
<dbReference type="PANTHER" id="PTHR30537">
    <property type="entry name" value="HTH-TYPE TRANSCRIPTIONAL REGULATOR"/>
    <property type="match status" value="1"/>
</dbReference>
<dbReference type="InterPro" id="IPR036390">
    <property type="entry name" value="WH_DNA-bd_sf"/>
</dbReference>
<keyword evidence="3" id="KW-0238">DNA-binding</keyword>
<dbReference type="Pfam" id="PF00126">
    <property type="entry name" value="HTH_1"/>
    <property type="match status" value="1"/>
</dbReference>
<protein>
    <submittedName>
        <fullName evidence="6">LysR family transcriptional regulator</fullName>
    </submittedName>
</protein>
<dbReference type="SUPFAM" id="SSF53850">
    <property type="entry name" value="Periplasmic binding protein-like II"/>
    <property type="match status" value="1"/>
</dbReference>
<dbReference type="EMBL" id="LXKT01000029">
    <property type="protein sequence ID" value="OCJ32712.1"/>
    <property type="molecule type" value="Genomic_DNA"/>
</dbReference>
<comment type="similarity">
    <text evidence="1">Belongs to the LysR transcriptional regulatory family.</text>
</comment>
<dbReference type="GO" id="GO:0003700">
    <property type="term" value="F:DNA-binding transcription factor activity"/>
    <property type="evidence" value="ECO:0007669"/>
    <property type="project" value="InterPro"/>
</dbReference>
<evidence type="ECO:0000256" key="3">
    <source>
        <dbReference type="ARBA" id="ARBA00023125"/>
    </source>
</evidence>
<dbReference type="PROSITE" id="PS50931">
    <property type="entry name" value="HTH_LYSR"/>
    <property type="match status" value="1"/>
</dbReference>
<dbReference type="Proteomes" id="UP000093451">
    <property type="component" value="Unassembled WGS sequence"/>
</dbReference>
<dbReference type="PANTHER" id="PTHR30537:SF5">
    <property type="entry name" value="HTH-TYPE TRANSCRIPTIONAL ACTIVATOR TTDR-RELATED"/>
    <property type="match status" value="1"/>
</dbReference>
<dbReference type="CDD" id="cd08422">
    <property type="entry name" value="PBP2_CrgA_like"/>
    <property type="match status" value="1"/>
</dbReference>
<reference evidence="6 7" key="1">
    <citation type="journal article" date="2016" name="PeerJ">
        <title>Gall-ID: tools for genotyping gall-causing phytopathogenic bacteria.</title>
        <authorList>
            <person name="Davis E.W.II."/>
            <person name="Weisberg A.J."/>
            <person name="Tabima J.F."/>
            <person name="Grunwald N.J."/>
            <person name="Chang J.H."/>
        </authorList>
    </citation>
    <scope>NUCLEOTIDE SEQUENCE [LARGE SCALE GENOMIC DNA]</scope>
    <source>
        <strain evidence="6 7">N2/73</strain>
    </source>
</reference>
<dbReference type="GO" id="GO:0006351">
    <property type="term" value="P:DNA-templated transcription"/>
    <property type="evidence" value="ECO:0007669"/>
    <property type="project" value="TreeGrafter"/>
</dbReference>
<evidence type="ECO:0000313" key="6">
    <source>
        <dbReference type="EMBL" id="OCJ32712.1"/>
    </source>
</evidence>
<name>A0AB36EKV9_AGRTU</name>
<evidence type="ECO:0000313" key="7">
    <source>
        <dbReference type="Proteomes" id="UP000093451"/>
    </source>
</evidence>
<gene>
    <name evidence="6" type="ORF">A6U91_21200</name>
</gene>
<dbReference type="GO" id="GO:0043565">
    <property type="term" value="F:sequence-specific DNA binding"/>
    <property type="evidence" value="ECO:0007669"/>
    <property type="project" value="TreeGrafter"/>
</dbReference>
<evidence type="ECO:0000259" key="5">
    <source>
        <dbReference type="PROSITE" id="PS50931"/>
    </source>
</evidence>
<comment type="caution">
    <text evidence="6">The sequence shown here is derived from an EMBL/GenBank/DDBJ whole genome shotgun (WGS) entry which is preliminary data.</text>
</comment>
<dbReference type="Pfam" id="PF03466">
    <property type="entry name" value="LysR_substrate"/>
    <property type="match status" value="1"/>
</dbReference>
<dbReference type="InterPro" id="IPR000847">
    <property type="entry name" value="LysR_HTH_N"/>
</dbReference>
<accession>A0AB36EKV9</accession>
<organism evidence="6 7">
    <name type="scientific">Agrobacterium tumefaciens</name>
    <dbReference type="NCBI Taxonomy" id="358"/>
    <lineage>
        <taxon>Bacteria</taxon>
        <taxon>Pseudomonadati</taxon>
        <taxon>Pseudomonadota</taxon>
        <taxon>Alphaproteobacteria</taxon>
        <taxon>Hyphomicrobiales</taxon>
        <taxon>Rhizobiaceae</taxon>
        <taxon>Rhizobium/Agrobacterium group</taxon>
        <taxon>Agrobacterium</taxon>
        <taxon>Agrobacterium tumefaciens complex</taxon>
    </lineage>
</organism>
<dbReference type="AlphaFoldDB" id="A0AB36EKV9"/>
<dbReference type="InterPro" id="IPR036388">
    <property type="entry name" value="WH-like_DNA-bd_sf"/>
</dbReference>
<dbReference type="InterPro" id="IPR005119">
    <property type="entry name" value="LysR_subst-bd"/>
</dbReference>
<sequence length="302" mass="32620">MDTGDVLVFTTAVNAGSLAEAGRRLGLGPMVTSRRLANLEAELGVRLLHRTTRSLSLTPEGETFLPFAQALVDNEAEAVSRLRSDTRGASGLLRVSVPVSFGLKFVTPFIPTLLDDNPELRVSLDLTDSLPDLVASGTDLAIRIARLRDSSLVARKLSDNPRVLVASPSYLGERGTPSLAKELSQHSCLPLRSATHWTFIQDGEETHVRLNSRFTSSSIEGCHATSVAGGGIALLSWWNVADDIRQGKLVAVHLTDADPEPLGIWAVYPTTRLVLPKVRVFISALEAKVSRMPDIAPTQSRN</sequence>
<dbReference type="SUPFAM" id="SSF46785">
    <property type="entry name" value="Winged helix' DNA-binding domain"/>
    <property type="match status" value="1"/>
</dbReference>
<feature type="domain" description="HTH lysR-type" evidence="5">
    <location>
        <begin position="1"/>
        <end position="58"/>
    </location>
</feature>
<evidence type="ECO:0000256" key="4">
    <source>
        <dbReference type="ARBA" id="ARBA00023163"/>
    </source>
</evidence>
<keyword evidence="2" id="KW-0805">Transcription regulation</keyword>
<dbReference type="Gene3D" id="1.10.10.10">
    <property type="entry name" value="Winged helix-like DNA-binding domain superfamily/Winged helix DNA-binding domain"/>
    <property type="match status" value="1"/>
</dbReference>
<dbReference type="Gene3D" id="3.40.190.290">
    <property type="match status" value="1"/>
</dbReference>